<dbReference type="InterPro" id="IPR012337">
    <property type="entry name" value="RNaseH-like_sf"/>
</dbReference>
<dbReference type="AlphaFoldDB" id="A0AAW2BQW2"/>
<dbReference type="InterPro" id="IPR053151">
    <property type="entry name" value="RNase_H-like"/>
</dbReference>
<name>A0AAW2BQW2_9ROSI</name>
<evidence type="ECO:0000313" key="2">
    <source>
        <dbReference type="EMBL" id="KAK9987686.1"/>
    </source>
</evidence>
<evidence type="ECO:0000313" key="3">
    <source>
        <dbReference type="Proteomes" id="UP001459277"/>
    </source>
</evidence>
<dbReference type="Pfam" id="PF13456">
    <property type="entry name" value="RVT_3"/>
    <property type="match status" value="1"/>
</dbReference>
<dbReference type="EMBL" id="JAZDWU010000010">
    <property type="protein sequence ID" value="KAK9987686.1"/>
    <property type="molecule type" value="Genomic_DNA"/>
</dbReference>
<accession>A0AAW2BQW2</accession>
<feature type="domain" description="RNase H type-1" evidence="1">
    <location>
        <begin position="2"/>
        <end position="99"/>
    </location>
</feature>
<dbReference type="Gene3D" id="3.30.420.10">
    <property type="entry name" value="Ribonuclease H-like superfamily/Ribonuclease H"/>
    <property type="match status" value="1"/>
</dbReference>
<dbReference type="GO" id="GO:0004523">
    <property type="term" value="F:RNA-DNA hybrid ribonuclease activity"/>
    <property type="evidence" value="ECO:0007669"/>
    <property type="project" value="InterPro"/>
</dbReference>
<proteinExistence type="predicted"/>
<dbReference type="SUPFAM" id="SSF53098">
    <property type="entry name" value="Ribonuclease H-like"/>
    <property type="match status" value="1"/>
</dbReference>
<comment type="caution">
    <text evidence="2">The sequence shown here is derived from an EMBL/GenBank/DDBJ whole genome shotgun (WGS) entry which is preliminary data.</text>
</comment>
<dbReference type="InterPro" id="IPR002156">
    <property type="entry name" value="RNaseH_domain"/>
</dbReference>
<sequence>MGAMSKKLSFPLGPMEAEARAAEEGIILARELGSSKVVVEGDAKPIMVALTESVSDITPSTIQKVEKGAEFRLQNFKAWKAQHVHRNCNTAAHVLARHARNVMDYIVWVEDTPPMILDHIRMDVISLGLSPN</sequence>
<gene>
    <name evidence="2" type="ORF">SO802_027925</name>
</gene>
<dbReference type="InterPro" id="IPR036397">
    <property type="entry name" value="RNaseH_sf"/>
</dbReference>
<keyword evidence="3" id="KW-1185">Reference proteome</keyword>
<dbReference type="PANTHER" id="PTHR47723">
    <property type="entry name" value="OS05G0353850 PROTEIN"/>
    <property type="match status" value="1"/>
</dbReference>
<dbReference type="GO" id="GO:0003676">
    <property type="term" value="F:nucleic acid binding"/>
    <property type="evidence" value="ECO:0007669"/>
    <property type="project" value="InterPro"/>
</dbReference>
<evidence type="ECO:0000259" key="1">
    <source>
        <dbReference type="Pfam" id="PF13456"/>
    </source>
</evidence>
<organism evidence="2 3">
    <name type="scientific">Lithocarpus litseifolius</name>
    <dbReference type="NCBI Taxonomy" id="425828"/>
    <lineage>
        <taxon>Eukaryota</taxon>
        <taxon>Viridiplantae</taxon>
        <taxon>Streptophyta</taxon>
        <taxon>Embryophyta</taxon>
        <taxon>Tracheophyta</taxon>
        <taxon>Spermatophyta</taxon>
        <taxon>Magnoliopsida</taxon>
        <taxon>eudicotyledons</taxon>
        <taxon>Gunneridae</taxon>
        <taxon>Pentapetalae</taxon>
        <taxon>rosids</taxon>
        <taxon>fabids</taxon>
        <taxon>Fagales</taxon>
        <taxon>Fagaceae</taxon>
        <taxon>Lithocarpus</taxon>
    </lineage>
</organism>
<protein>
    <recommendedName>
        <fullName evidence="1">RNase H type-1 domain-containing protein</fullName>
    </recommendedName>
</protein>
<dbReference type="PANTHER" id="PTHR47723:SF24">
    <property type="entry name" value="RNASE H TYPE-1 DOMAIN-CONTAINING PROTEIN"/>
    <property type="match status" value="1"/>
</dbReference>
<reference evidence="2 3" key="1">
    <citation type="submission" date="2024-01" db="EMBL/GenBank/DDBJ databases">
        <title>A telomere-to-telomere, gap-free genome of sweet tea (Lithocarpus litseifolius).</title>
        <authorList>
            <person name="Zhou J."/>
        </authorList>
    </citation>
    <scope>NUCLEOTIDE SEQUENCE [LARGE SCALE GENOMIC DNA]</scope>
    <source>
        <strain evidence="2">Zhou-2022a</strain>
        <tissue evidence="2">Leaf</tissue>
    </source>
</reference>
<dbReference type="Proteomes" id="UP001459277">
    <property type="component" value="Unassembled WGS sequence"/>
</dbReference>